<dbReference type="EMBL" id="FNGS01000006">
    <property type="protein sequence ID" value="SDM44325.1"/>
    <property type="molecule type" value="Genomic_DNA"/>
</dbReference>
<keyword evidence="3" id="KW-1185">Reference proteome</keyword>
<dbReference type="AlphaFoldDB" id="A0A1G9TB10"/>
<organism evidence="2 3">
    <name type="scientific">Siphonobacter aquaeclarae</name>
    <dbReference type="NCBI Taxonomy" id="563176"/>
    <lineage>
        <taxon>Bacteria</taxon>
        <taxon>Pseudomonadati</taxon>
        <taxon>Bacteroidota</taxon>
        <taxon>Cytophagia</taxon>
        <taxon>Cytophagales</taxon>
        <taxon>Cytophagaceae</taxon>
        <taxon>Siphonobacter</taxon>
    </lineage>
</organism>
<name>A0A1G9TB10_9BACT</name>
<evidence type="ECO:0000256" key="1">
    <source>
        <dbReference type="SAM" id="Phobius"/>
    </source>
</evidence>
<feature type="transmembrane region" description="Helical" evidence="1">
    <location>
        <begin position="163"/>
        <end position="181"/>
    </location>
</feature>
<dbReference type="STRING" id="563176.SAMN04488090_3470"/>
<dbReference type="RefSeq" id="WP_093205034.1">
    <property type="nucleotide sequence ID" value="NZ_FNGS01000006.1"/>
</dbReference>
<keyword evidence="1" id="KW-1133">Transmembrane helix</keyword>
<keyword evidence="1" id="KW-0812">Transmembrane</keyword>
<evidence type="ECO:0000313" key="3">
    <source>
        <dbReference type="Proteomes" id="UP000198901"/>
    </source>
</evidence>
<accession>A0A1G9TB10</accession>
<dbReference type="Proteomes" id="UP000198901">
    <property type="component" value="Unassembled WGS sequence"/>
</dbReference>
<keyword evidence="1" id="KW-0472">Membrane</keyword>
<proteinExistence type="predicted"/>
<evidence type="ECO:0000313" key="2">
    <source>
        <dbReference type="EMBL" id="SDM44325.1"/>
    </source>
</evidence>
<reference evidence="2 3" key="1">
    <citation type="submission" date="2016-10" db="EMBL/GenBank/DDBJ databases">
        <authorList>
            <person name="de Groot N.N."/>
        </authorList>
    </citation>
    <scope>NUCLEOTIDE SEQUENCE [LARGE SCALE GENOMIC DNA]</scope>
    <source>
        <strain evidence="2 3">DSM 21668</strain>
    </source>
</reference>
<gene>
    <name evidence="2" type="ORF">SAMN04488090_3470</name>
</gene>
<sequence length="190" mass="20827">MVKPLYNVGWISVAGVQHNLYYCENSDGKKLFAILQKDDAAAAESTAYWKYLSRDYVASQEQTNNAYVVPTFDYTSFVNEAAPSFVASGKISDVTNVASAQVRLYTGQPFFSLKGTGVADYTPTTSGLDLSTNTGTTTTTNTGILTSIGLGGVDDFFRKIDPLLLILGVILVYLFIIPKKWKAKLEKMFK</sequence>
<protein>
    <submittedName>
        <fullName evidence="2">Uncharacterized protein</fullName>
    </submittedName>
</protein>